<keyword evidence="4" id="KW-1185">Reference proteome</keyword>
<dbReference type="AlphaFoldDB" id="A0A075B2W8"/>
<protein>
    <submittedName>
        <fullName evidence="2">Uncharacterized protein</fullName>
    </submittedName>
</protein>
<sequence length="211" mass="23843">MSHYSLALQACIEWPEFSKKFNAFKNNVILVIYCVPLFILIPVIIGYLEASGQGVFLRFTPAYVDNYKPAVLCYVVVTNALAAIMDTIVLQRYMALKAKPFGWVPENPKIANIDRCYMYGVYVKILILFVVDIALIIVAAESLPSFDSSVTVELIRLRAVANLEFGLGFDRQSAKKHRDIKAHRQNELNDKQMNDADVAPREMKTAALYND</sequence>
<feature type="transmembrane region" description="Helical" evidence="1">
    <location>
        <begin position="119"/>
        <end position="140"/>
    </location>
</feature>
<name>A0A075B2W8_ROZAC</name>
<organism evidence="2 4">
    <name type="scientific">Rozella allomycis (strain CSF55)</name>
    <dbReference type="NCBI Taxonomy" id="988480"/>
    <lineage>
        <taxon>Eukaryota</taxon>
        <taxon>Fungi</taxon>
        <taxon>Fungi incertae sedis</taxon>
        <taxon>Cryptomycota</taxon>
        <taxon>Cryptomycota incertae sedis</taxon>
        <taxon>Rozella</taxon>
    </lineage>
</organism>
<gene>
    <name evidence="2" type="ORF">O9G_005522</name>
    <name evidence="3" type="ORF">ROZALSC1DRAFT_29796</name>
</gene>
<evidence type="ECO:0000313" key="2">
    <source>
        <dbReference type="EMBL" id="EPZ36684.1"/>
    </source>
</evidence>
<feature type="transmembrane region" description="Helical" evidence="1">
    <location>
        <begin position="68"/>
        <end position="90"/>
    </location>
</feature>
<dbReference type="EMBL" id="ML005432">
    <property type="protein sequence ID" value="RKP18534.1"/>
    <property type="molecule type" value="Genomic_DNA"/>
</dbReference>
<dbReference type="HOGENOM" id="CLU_1305464_0_0_1"/>
<reference evidence="5" key="2">
    <citation type="journal article" date="2018" name="Nat. Microbiol.">
        <title>Leveraging single-cell genomics to expand the fungal tree of life.</title>
        <authorList>
            <person name="Ahrendt S.R."/>
            <person name="Quandt C.A."/>
            <person name="Ciobanu D."/>
            <person name="Clum A."/>
            <person name="Salamov A."/>
            <person name="Andreopoulos B."/>
            <person name="Cheng J.F."/>
            <person name="Woyke T."/>
            <person name="Pelin A."/>
            <person name="Henrissat B."/>
            <person name="Reynolds N.K."/>
            <person name="Benny G.L."/>
            <person name="Smith M.E."/>
            <person name="James T.Y."/>
            <person name="Grigoriev I.V."/>
        </authorList>
    </citation>
    <scope>NUCLEOTIDE SEQUENCE [LARGE SCALE GENOMIC DNA]</scope>
    <source>
        <strain evidence="5">CSF55</strain>
    </source>
</reference>
<evidence type="ECO:0000256" key="1">
    <source>
        <dbReference type="SAM" id="Phobius"/>
    </source>
</evidence>
<reference evidence="3" key="3">
    <citation type="submission" date="2018-08" db="EMBL/GenBank/DDBJ databases">
        <title>Leveraging single-cell genomics to expand the Fungal Tree of Life.</title>
        <authorList>
            <consortium name="DOE Joint Genome Institute"/>
            <person name="Ahrendt S.R."/>
            <person name="Quandt C.A."/>
            <person name="Ciobanu D."/>
            <person name="Clum A."/>
            <person name="Salamov A."/>
            <person name="Andreopoulos B."/>
            <person name="Cheng J.-F."/>
            <person name="Woyke T."/>
            <person name="Pelin A."/>
            <person name="Henrissat B."/>
            <person name="Reynolds N."/>
            <person name="Benny G.L."/>
            <person name="Smith M.E."/>
            <person name="James T.Y."/>
            <person name="Grigoriev I.V."/>
        </authorList>
    </citation>
    <scope>NUCLEOTIDE SEQUENCE</scope>
    <source>
        <strain evidence="3">CSF55</strain>
    </source>
</reference>
<dbReference type="Proteomes" id="UP000030755">
    <property type="component" value="Unassembled WGS sequence"/>
</dbReference>
<keyword evidence="1" id="KW-0812">Transmembrane</keyword>
<feature type="transmembrane region" description="Helical" evidence="1">
    <location>
        <begin position="28"/>
        <end position="48"/>
    </location>
</feature>
<dbReference type="Proteomes" id="UP000281549">
    <property type="component" value="Unassembled WGS sequence"/>
</dbReference>
<reference evidence="2 4" key="1">
    <citation type="journal article" date="2013" name="Curr. Biol.">
        <title>Shared signatures of parasitism and phylogenomics unite Cryptomycota and microsporidia.</title>
        <authorList>
            <person name="James T.Y."/>
            <person name="Pelin A."/>
            <person name="Bonen L."/>
            <person name="Ahrendt S."/>
            <person name="Sain D."/>
            <person name="Corradi N."/>
            <person name="Stajich J.E."/>
        </authorList>
    </citation>
    <scope>NUCLEOTIDE SEQUENCE [LARGE SCALE GENOMIC DNA]</scope>
    <source>
        <strain evidence="2">CSF55</strain>
        <strain evidence="2">CSF55</strain>
    </source>
</reference>
<evidence type="ECO:0000313" key="4">
    <source>
        <dbReference type="Proteomes" id="UP000030755"/>
    </source>
</evidence>
<accession>A0A075B2W8</accession>
<keyword evidence="1" id="KW-0472">Membrane</keyword>
<evidence type="ECO:0000313" key="3">
    <source>
        <dbReference type="EMBL" id="RKP18534.1"/>
    </source>
</evidence>
<keyword evidence="1" id="KW-1133">Transmembrane helix</keyword>
<evidence type="ECO:0000313" key="5">
    <source>
        <dbReference type="Proteomes" id="UP000281549"/>
    </source>
</evidence>
<dbReference type="EMBL" id="KE560488">
    <property type="protein sequence ID" value="EPZ36684.1"/>
    <property type="molecule type" value="Genomic_DNA"/>
</dbReference>
<proteinExistence type="predicted"/>